<accession>A0ABV8JI00</accession>
<dbReference type="SUPFAM" id="SSF53474">
    <property type="entry name" value="alpha/beta-Hydrolases"/>
    <property type="match status" value="1"/>
</dbReference>
<sequence>MRRGWTGWMAVLLSAVLLWPAGAVQGKESLSPPSPKRMGEFRTQPGKPGTWSLGETPPNMDPSKPPIVFVHGLHGTSDSWRGDTKYHGPNDMYEIVYSRGYRTAFVELNAESQADDMWTNGRLLASMLKQIHQHFGERVNIVAHSKGGVDSQAALVHSSAWPYVGRVITLGSPHRGSHLADLAYSWWAGWLAELLGRRDAGTECLQTGYMEYFRSVTDSNANVSKNSYFTAAGTNWGPFPSSLWLGGAYLSPRGSNDGLVNVWSTYLPYGRHLFTADVDHDALRKGSTSFPRIESVLGTTAKAASTDEKTMAETAAVSGENGSPGGEQLVRGGPIGSGAEIVEEVPVESGQEEILFHVMAGDAGVGISLRSPSGKVYTEQSPHFIKGQDTEIFKGAAVQAYRIDRPEAGTWKVRLKSKNNSAYLLAVSFTGATKVQTKVKAPTALGQEVPVRLDMKGTDLDPKKFHVRMRLSPPGSKRVSAMKAKGFQGQMQLAPKDGRGSFTGKLPPLKTPGVYNLTLDIEGKNDRGERFQRTEIRSFYVPAPDKKN</sequence>
<name>A0ABV8JI00_9BACL</name>
<feature type="domain" description="GPI inositol-deacylase PGAP1-like alpha/beta" evidence="2">
    <location>
        <begin position="65"/>
        <end position="179"/>
    </location>
</feature>
<dbReference type="PANTHER" id="PTHR37946:SF1">
    <property type="entry name" value="SLL1969 PROTEIN"/>
    <property type="match status" value="1"/>
</dbReference>
<dbReference type="InterPro" id="IPR012908">
    <property type="entry name" value="PGAP1-ab_dom-like"/>
</dbReference>
<evidence type="ECO:0000256" key="1">
    <source>
        <dbReference type="SAM" id="MobiDB-lite"/>
    </source>
</evidence>
<feature type="region of interest" description="Disordered" evidence="1">
    <location>
        <begin position="26"/>
        <end position="55"/>
    </location>
</feature>
<dbReference type="RefSeq" id="WP_380701650.1">
    <property type="nucleotide sequence ID" value="NZ_JBHSAP010000005.1"/>
</dbReference>
<dbReference type="EMBL" id="JBHSAP010000005">
    <property type="protein sequence ID" value="MFC4075584.1"/>
    <property type="molecule type" value="Genomic_DNA"/>
</dbReference>
<organism evidence="3 4">
    <name type="scientific">Salinithrix halophila</name>
    <dbReference type="NCBI Taxonomy" id="1485204"/>
    <lineage>
        <taxon>Bacteria</taxon>
        <taxon>Bacillati</taxon>
        <taxon>Bacillota</taxon>
        <taxon>Bacilli</taxon>
        <taxon>Bacillales</taxon>
        <taxon>Thermoactinomycetaceae</taxon>
        <taxon>Salinithrix</taxon>
    </lineage>
</organism>
<evidence type="ECO:0000313" key="4">
    <source>
        <dbReference type="Proteomes" id="UP001595843"/>
    </source>
</evidence>
<dbReference type="InterPro" id="IPR029058">
    <property type="entry name" value="AB_hydrolase_fold"/>
</dbReference>
<dbReference type="PANTHER" id="PTHR37946">
    <property type="entry name" value="SLL1969 PROTEIN"/>
    <property type="match status" value="1"/>
</dbReference>
<reference evidence="4" key="1">
    <citation type="journal article" date="2019" name="Int. J. Syst. Evol. Microbiol.">
        <title>The Global Catalogue of Microorganisms (GCM) 10K type strain sequencing project: providing services to taxonomists for standard genome sequencing and annotation.</title>
        <authorList>
            <consortium name="The Broad Institute Genomics Platform"/>
            <consortium name="The Broad Institute Genome Sequencing Center for Infectious Disease"/>
            <person name="Wu L."/>
            <person name="Ma J."/>
        </authorList>
    </citation>
    <scope>NUCLEOTIDE SEQUENCE [LARGE SCALE GENOMIC DNA]</scope>
    <source>
        <strain evidence="4">IBRC-M 10813</strain>
    </source>
</reference>
<protein>
    <submittedName>
        <fullName evidence="3">Esterase/lipase family protein</fullName>
    </submittedName>
</protein>
<comment type="caution">
    <text evidence="3">The sequence shown here is derived from an EMBL/GenBank/DDBJ whole genome shotgun (WGS) entry which is preliminary data.</text>
</comment>
<dbReference type="Proteomes" id="UP001595843">
    <property type="component" value="Unassembled WGS sequence"/>
</dbReference>
<keyword evidence="4" id="KW-1185">Reference proteome</keyword>
<proteinExistence type="predicted"/>
<evidence type="ECO:0000259" key="2">
    <source>
        <dbReference type="Pfam" id="PF07819"/>
    </source>
</evidence>
<gene>
    <name evidence="3" type="ORF">ACFOUO_02035</name>
</gene>
<dbReference type="Pfam" id="PF07819">
    <property type="entry name" value="PGAP1"/>
    <property type="match status" value="1"/>
</dbReference>
<dbReference type="Gene3D" id="3.40.50.1820">
    <property type="entry name" value="alpha/beta hydrolase"/>
    <property type="match status" value="1"/>
</dbReference>
<evidence type="ECO:0000313" key="3">
    <source>
        <dbReference type="EMBL" id="MFC4075584.1"/>
    </source>
</evidence>